<dbReference type="AlphaFoldDB" id="A0A4C1VTF8"/>
<comment type="caution">
    <text evidence="1">The sequence shown here is derived from an EMBL/GenBank/DDBJ whole genome shotgun (WGS) entry which is preliminary data.</text>
</comment>
<evidence type="ECO:0000313" key="1">
    <source>
        <dbReference type="EMBL" id="GBP41104.1"/>
    </source>
</evidence>
<accession>A0A4C1VTF8</accession>
<gene>
    <name evidence="1" type="ORF">EVAR_32557_1</name>
</gene>
<name>A0A4C1VTF8_EUMVA</name>
<sequence length="105" mass="11622">MLFDLRTHGAPYRVFIGIIMKSALSSVGGWEALINNGYVNFDTEHAWDDNADDIGSERFAASAAPVILCEMYFHGCVASLFPERVLRKYHGCELIKEPVTSAPLS</sequence>
<dbReference type="Proteomes" id="UP000299102">
    <property type="component" value="Unassembled WGS sequence"/>
</dbReference>
<dbReference type="EMBL" id="BGZK01000393">
    <property type="protein sequence ID" value="GBP41104.1"/>
    <property type="molecule type" value="Genomic_DNA"/>
</dbReference>
<protein>
    <submittedName>
        <fullName evidence="1">Uncharacterized protein</fullName>
    </submittedName>
</protein>
<evidence type="ECO:0000313" key="2">
    <source>
        <dbReference type="Proteomes" id="UP000299102"/>
    </source>
</evidence>
<organism evidence="1 2">
    <name type="scientific">Eumeta variegata</name>
    <name type="common">Bagworm moth</name>
    <name type="synonym">Eumeta japonica</name>
    <dbReference type="NCBI Taxonomy" id="151549"/>
    <lineage>
        <taxon>Eukaryota</taxon>
        <taxon>Metazoa</taxon>
        <taxon>Ecdysozoa</taxon>
        <taxon>Arthropoda</taxon>
        <taxon>Hexapoda</taxon>
        <taxon>Insecta</taxon>
        <taxon>Pterygota</taxon>
        <taxon>Neoptera</taxon>
        <taxon>Endopterygota</taxon>
        <taxon>Lepidoptera</taxon>
        <taxon>Glossata</taxon>
        <taxon>Ditrysia</taxon>
        <taxon>Tineoidea</taxon>
        <taxon>Psychidae</taxon>
        <taxon>Oiketicinae</taxon>
        <taxon>Eumeta</taxon>
    </lineage>
</organism>
<keyword evidence="2" id="KW-1185">Reference proteome</keyword>
<proteinExistence type="predicted"/>
<reference evidence="1 2" key="1">
    <citation type="journal article" date="2019" name="Commun. Biol.">
        <title>The bagworm genome reveals a unique fibroin gene that provides high tensile strength.</title>
        <authorList>
            <person name="Kono N."/>
            <person name="Nakamura H."/>
            <person name="Ohtoshi R."/>
            <person name="Tomita M."/>
            <person name="Numata K."/>
            <person name="Arakawa K."/>
        </authorList>
    </citation>
    <scope>NUCLEOTIDE SEQUENCE [LARGE SCALE GENOMIC DNA]</scope>
</reference>